<dbReference type="AlphaFoldDB" id="A0A840G0W3"/>
<keyword evidence="9" id="KW-0472">Membrane</keyword>
<feature type="chain" id="PRO_5032732831" evidence="11">
    <location>
        <begin position="23"/>
        <end position="340"/>
    </location>
</feature>
<keyword evidence="10" id="KW-0998">Cell outer membrane</keyword>
<evidence type="ECO:0000256" key="6">
    <source>
        <dbReference type="ARBA" id="ARBA00022729"/>
    </source>
</evidence>
<organism evidence="13 14">
    <name type="scientific">Variovorax guangxiensis</name>
    <dbReference type="NCBI Taxonomy" id="1775474"/>
    <lineage>
        <taxon>Bacteria</taxon>
        <taxon>Pseudomonadati</taxon>
        <taxon>Pseudomonadota</taxon>
        <taxon>Betaproteobacteria</taxon>
        <taxon>Burkholderiales</taxon>
        <taxon>Comamonadaceae</taxon>
        <taxon>Variovorax</taxon>
    </lineage>
</organism>
<dbReference type="PANTHER" id="PTHR34501:SF9">
    <property type="entry name" value="MAJOR OUTER MEMBRANE PROTEIN P.IA"/>
    <property type="match status" value="1"/>
</dbReference>
<comment type="subunit">
    <text evidence="2">Homotrimer.</text>
</comment>
<dbReference type="GO" id="GO:0009279">
    <property type="term" value="C:cell outer membrane"/>
    <property type="evidence" value="ECO:0007669"/>
    <property type="project" value="UniProtKB-SubCell"/>
</dbReference>
<dbReference type="GO" id="GO:0015288">
    <property type="term" value="F:porin activity"/>
    <property type="evidence" value="ECO:0007669"/>
    <property type="project" value="UniProtKB-KW"/>
</dbReference>
<dbReference type="CDD" id="cd00342">
    <property type="entry name" value="gram_neg_porins"/>
    <property type="match status" value="1"/>
</dbReference>
<evidence type="ECO:0000256" key="10">
    <source>
        <dbReference type="ARBA" id="ARBA00023237"/>
    </source>
</evidence>
<evidence type="ECO:0000256" key="5">
    <source>
        <dbReference type="ARBA" id="ARBA00022692"/>
    </source>
</evidence>
<evidence type="ECO:0000313" key="13">
    <source>
        <dbReference type="EMBL" id="MBB4224937.1"/>
    </source>
</evidence>
<keyword evidence="4" id="KW-1134">Transmembrane beta strand</keyword>
<dbReference type="GO" id="GO:0006811">
    <property type="term" value="P:monoatomic ion transport"/>
    <property type="evidence" value="ECO:0007669"/>
    <property type="project" value="UniProtKB-KW"/>
</dbReference>
<keyword evidence="3" id="KW-0813">Transport</keyword>
<evidence type="ECO:0000256" key="7">
    <source>
        <dbReference type="ARBA" id="ARBA00023065"/>
    </source>
</evidence>
<sequence length="340" mass="35432">MRQQLKLLLALAAMGAFGAAQGQSSVTVFGSIDLNFTYSKAGHASTKAMDQGGYLLPSRLGFRGMEDLGGGLAAGFWLETAVLPDTGVTQGGFGRRSTVSLMTKDLGELRLGRDYTPTFWNVSSFSPFGTVGVGGSSNIVEGWPLGLGRARTQARASNSAGYFLPRGLGGLYGQFMFAAAEGVQGAGYRGGRLGYESGPLNVAAAYGQTAVGVDDYRTVTVGGSYDFGVVKAYANHLRHRLGRERQTNALIGASVPVGAGQIRVSFARSERSGPGPGTGGTARQFAIGYAHNLSKRTTLYSAYSRINNRGNAAYVVADSSPAGVAGRRSSGLQLGVNHAF</sequence>
<dbReference type="RefSeq" id="WP_184641788.1">
    <property type="nucleotide sequence ID" value="NZ_JACIFZ010000009.1"/>
</dbReference>
<dbReference type="GO" id="GO:0046930">
    <property type="term" value="C:pore complex"/>
    <property type="evidence" value="ECO:0007669"/>
    <property type="project" value="UniProtKB-KW"/>
</dbReference>
<keyword evidence="7" id="KW-0406">Ion transport</keyword>
<dbReference type="EMBL" id="JACIFZ010000009">
    <property type="protein sequence ID" value="MBB4224937.1"/>
    <property type="molecule type" value="Genomic_DNA"/>
</dbReference>
<accession>A0A840G0W3</accession>
<dbReference type="InterPro" id="IPR023614">
    <property type="entry name" value="Porin_dom_sf"/>
</dbReference>
<keyword evidence="8" id="KW-0626">Porin</keyword>
<feature type="signal peptide" evidence="11">
    <location>
        <begin position="1"/>
        <end position="22"/>
    </location>
</feature>
<proteinExistence type="predicted"/>
<comment type="subcellular location">
    <subcellularLocation>
        <location evidence="1">Cell outer membrane</location>
        <topology evidence="1">Multi-pass membrane protein</topology>
    </subcellularLocation>
</comment>
<comment type="caution">
    <text evidence="13">The sequence shown here is derived from an EMBL/GenBank/DDBJ whole genome shotgun (WGS) entry which is preliminary data.</text>
</comment>
<dbReference type="Pfam" id="PF13609">
    <property type="entry name" value="Porin_4"/>
    <property type="match status" value="1"/>
</dbReference>
<evidence type="ECO:0000256" key="2">
    <source>
        <dbReference type="ARBA" id="ARBA00011233"/>
    </source>
</evidence>
<keyword evidence="5" id="KW-0812">Transmembrane</keyword>
<evidence type="ECO:0000256" key="11">
    <source>
        <dbReference type="SAM" id="SignalP"/>
    </source>
</evidence>
<dbReference type="PANTHER" id="PTHR34501">
    <property type="entry name" value="PROTEIN YDDL-RELATED"/>
    <property type="match status" value="1"/>
</dbReference>
<evidence type="ECO:0000256" key="8">
    <source>
        <dbReference type="ARBA" id="ARBA00023114"/>
    </source>
</evidence>
<evidence type="ECO:0000256" key="1">
    <source>
        <dbReference type="ARBA" id="ARBA00004571"/>
    </source>
</evidence>
<evidence type="ECO:0000256" key="3">
    <source>
        <dbReference type="ARBA" id="ARBA00022448"/>
    </source>
</evidence>
<dbReference type="Gene3D" id="2.40.160.10">
    <property type="entry name" value="Porin"/>
    <property type="match status" value="1"/>
</dbReference>
<evidence type="ECO:0000259" key="12">
    <source>
        <dbReference type="Pfam" id="PF13609"/>
    </source>
</evidence>
<evidence type="ECO:0000256" key="9">
    <source>
        <dbReference type="ARBA" id="ARBA00023136"/>
    </source>
</evidence>
<reference evidence="13 14" key="1">
    <citation type="submission" date="2020-08" db="EMBL/GenBank/DDBJ databases">
        <title>Genomic Encyclopedia of Type Strains, Phase IV (KMG-V): Genome sequencing to study the core and pangenomes of soil and plant-associated prokaryotes.</title>
        <authorList>
            <person name="Whitman W."/>
        </authorList>
    </citation>
    <scope>NUCLEOTIDE SEQUENCE [LARGE SCALE GENOMIC DNA]</scope>
    <source>
        <strain evidence="13 14">34/80</strain>
    </source>
</reference>
<dbReference type="Proteomes" id="UP000524450">
    <property type="component" value="Unassembled WGS sequence"/>
</dbReference>
<keyword evidence="6 11" id="KW-0732">Signal</keyword>
<dbReference type="SUPFAM" id="SSF56935">
    <property type="entry name" value="Porins"/>
    <property type="match status" value="1"/>
</dbReference>
<evidence type="ECO:0000256" key="4">
    <source>
        <dbReference type="ARBA" id="ARBA00022452"/>
    </source>
</evidence>
<protein>
    <submittedName>
        <fullName evidence="13">Putative porin</fullName>
    </submittedName>
</protein>
<dbReference type="InterPro" id="IPR033900">
    <property type="entry name" value="Gram_neg_porin_domain"/>
</dbReference>
<name>A0A840G0W3_9BURK</name>
<feature type="domain" description="Porin" evidence="12">
    <location>
        <begin position="10"/>
        <end position="311"/>
    </location>
</feature>
<dbReference type="InterPro" id="IPR002299">
    <property type="entry name" value="Porin_Neis"/>
</dbReference>
<evidence type="ECO:0000313" key="14">
    <source>
        <dbReference type="Proteomes" id="UP000524450"/>
    </source>
</evidence>
<gene>
    <name evidence="13" type="ORF">GGD71_005746</name>
</gene>
<dbReference type="PRINTS" id="PR00184">
    <property type="entry name" value="NEISSPPORIN"/>
</dbReference>
<dbReference type="InterPro" id="IPR050298">
    <property type="entry name" value="Gram-neg_bact_OMP"/>
</dbReference>